<keyword evidence="1" id="KW-0813">Transport</keyword>
<feature type="domain" description="Cationic amino acid transporter C-terminal" evidence="4">
    <location>
        <begin position="118"/>
        <end position="168"/>
    </location>
</feature>
<name>A0A2T7PPQ3_POMCA</name>
<gene>
    <name evidence="5" type="ORF">C0Q70_02368</name>
</gene>
<organism evidence="5 6">
    <name type="scientific">Pomacea canaliculata</name>
    <name type="common">Golden apple snail</name>
    <dbReference type="NCBI Taxonomy" id="400727"/>
    <lineage>
        <taxon>Eukaryota</taxon>
        <taxon>Metazoa</taxon>
        <taxon>Spiralia</taxon>
        <taxon>Lophotrochozoa</taxon>
        <taxon>Mollusca</taxon>
        <taxon>Gastropoda</taxon>
        <taxon>Caenogastropoda</taxon>
        <taxon>Architaenioglossa</taxon>
        <taxon>Ampullarioidea</taxon>
        <taxon>Ampullariidae</taxon>
        <taxon>Pomacea</taxon>
    </lineage>
</organism>
<sequence length="208" mass="22122">MVAASASHGRSVQLQDVTSQTEPEARGWTRGTVRTVQGVEGVVPLGRRDRSLTFQDVDLPVSAYGVQVALCVMVAVFWDNVADRSAVVLAAVGVLAAVLIAMVAIMCLMPQTPKGDSFRAPCVPGLPMMVSLVNIFFITALSAMTWLLFAIWMALGLMLYLLYGIHQSGAGAVAHSVVAESGVLDVEDTVDDSRRSSVQVTNEADIVD</sequence>
<dbReference type="EMBL" id="PZQS01000002">
    <property type="protein sequence ID" value="PVD35406.1"/>
    <property type="molecule type" value="Genomic_DNA"/>
</dbReference>
<keyword evidence="3" id="KW-1133">Transmembrane helix</keyword>
<comment type="caution">
    <text evidence="5">The sequence shown here is derived from an EMBL/GenBank/DDBJ whole genome shotgun (WGS) entry which is preliminary data.</text>
</comment>
<evidence type="ECO:0000256" key="1">
    <source>
        <dbReference type="ARBA" id="ARBA00022448"/>
    </source>
</evidence>
<dbReference type="Proteomes" id="UP000245119">
    <property type="component" value="Linkage Group LG2"/>
</dbReference>
<feature type="transmembrane region" description="Helical" evidence="3">
    <location>
        <begin position="84"/>
        <end position="108"/>
    </location>
</feature>
<protein>
    <recommendedName>
        <fullName evidence="4">Cationic amino acid transporter C-terminal domain-containing protein</fullName>
    </recommendedName>
</protein>
<evidence type="ECO:0000313" key="6">
    <source>
        <dbReference type="Proteomes" id="UP000245119"/>
    </source>
</evidence>
<dbReference type="GO" id="GO:0015171">
    <property type="term" value="F:amino acid transmembrane transporter activity"/>
    <property type="evidence" value="ECO:0007669"/>
    <property type="project" value="TreeGrafter"/>
</dbReference>
<reference evidence="5 6" key="1">
    <citation type="submission" date="2018-04" db="EMBL/GenBank/DDBJ databases">
        <title>The genome of golden apple snail Pomacea canaliculata provides insight into stress tolerance and invasive adaptation.</title>
        <authorList>
            <person name="Liu C."/>
            <person name="Liu B."/>
            <person name="Ren Y."/>
            <person name="Zhang Y."/>
            <person name="Wang H."/>
            <person name="Li S."/>
            <person name="Jiang F."/>
            <person name="Yin L."/>
            <person name="Zhang G."/>
            <person name="Qian W."/>
            <person name="Fan W."/>
        </authorList>
    </citation>
    <scope>NUCLEOTIDE SEQUENCE [LARGE SCALE GENOMIC DNA]</scope>
    <source>
        <strain evidence="5">SZHN2017</strain>
        <tissue evidence="5">Muscle</tissue>
    </source>
</reference>
<accession>A0A2T7PPQ3</accession>
<keyword evidence="3" id="KW-0812">Transmembrane</keyword>
<proteinExistence type="predicted"/>
<dbReference type="Gene3D" id="1.20.1740.10">
    <property type="entry name" value="Amino acid/polyamine transporter I"/>
    <property type="match status" value="1"/>
</dbReference>
<dbReference type="InterPro" id="IPR029485">
    <property type="entry name" value="CAT_C"/>
</dbReference>
<feature type="transmembrane region" description="Helical" evidence="3">
    <location>
        <begin position="120"/>
        <end position="138"/>
    </location>
</feature>
<dbReference type="PANTHER" id="PTHR43243">
    <property type="entry name" value="INNER MEMBRANE TRANSPORTER YGJI-RELATED"/>
    <property type="match status" value="1"/>
</dbReference>
<dbReference type="GO" id="GO:0005886">
    <property type="term" value="C:plasma membrane"/>
    <property type="evidence" value="ECO:0007669"/>
    <property type="project" value="TreeGrafter"/>
</dbReference>
<dbReference type="PANTHER" id="PTHR43243:SF4">
    <property type="entry name" value="CATIONIC AMINO ACID TRANSPORTER 4"/>
    <property type="match status" value="1"/>
</dbReference>
<feature type="transmembrane region" description="Helical" evidence="3">
    <location>
        <begin position="57"/>
        <end position="78"/>
    </location>
</feature>
<evidence type="ECO:0000259" key="4">
    <source>
        <dbReference type="Pfam" id="PF13906"/>
    </source>
</evidence>
<evidence type="ECO:0000313" key="5">
    <source>
        <dbReference type="EMBL" id="PVD35406.1"/>
    </source>
</evidence>
<feature type="transmembrane region" description="Helical" evidence="3">
    <location>
        <begin position="144"/>
        <end position="163"/>
    </location>
</feature>
<feature type="compositionally biased region" description="Polar residues" evidence="2">
    <location>
        <begin position="8"/>
        <end position="22"/>
    </location>
</feature>
<feature type="region of interest" description="Disordered" evidence="2">
    <location>
        <begin position="1"/>
        <end position="30"/>
    </location>
</feature>
<evidence type="ECO:0000256" key="2">
    <source>
        <dbReference type="SAM" id="MobiDB-lite"/>
    </source>
</evidence>
<keyword evidence="6" id="KW-1185">Reference proteome</keyword>
<dbReference type="Pfam" id="PF13906">
    <property type="entry name" value="AA_permease_C"/>
    <property type="match status" value="1"/>
</dbReference>
<evidence type="ECO:0000256" key="3">
    <source>
        <dbReference type="SAM" id="Phobius"/>
    </source>
</evidence>
<dbReference type="AlphaFoldDB" id="A0A2T7PPQ3"/>
<keyword evidence="3" id="KW-0472">Membrane</keyword>